<reference evidence="2" key="2">
    <citation type="submission" date="2019-12" db="EMBL/GenBank/DDBJ databases">
        <title>The whole-genome sequencing of Haloarcula japonica strain pws8.</title>
        <authorList>
            <person name="Verma D.K."/>
            <person name="Gopal K."/>
            <person name="Prasad E.S."/>
        </authorList>
    </citation>
    <scope>NUCLEOTIDE SEQUENCE</scope>
    <source>
        <strain evidence="2">Pws8</strain>
    </source>
</reference>
<gene>
    <name evidence="1" type="ORF">AMS69_09445</name>
    <name evidence="2" type="ORF">GOC83_17060</name>
</gene>
<evidence type="ECO:0000313" key="3">
    <source>
        <dbReference type="Proteomes" id="UP000037729"/>
    </source>
</evidence>
<dbReference type="Pfam" id="PF02680">
    <property type="entry name" value="DUF211"/>
    <property type="match status" value="1"/>
</dbReference>
<dbReference type="RefSeq" id="WP_053967796.1">
    <property type="nucleotide sequence ID" value="NZ_JAWJXX010000002.1"/>
</dbReference>
<dbReference type="PATRIC" id="fig|1705562.3.peg.2991"/>
<dbReference type="OrthoDB" id="201945at2157"/>
<dbReference type="InterPro" id="IPR023129">
    <property type="entry name" value="MTH889-like_dom_sf"/>
</dbReference>
<dbReference type="Proteomes" id="UP000610611">
    <property type="component" value="Unassembled WGS sequence"/>
</dbReference>
<dbReference type="EMBL" id="LIUF01000002">
    <property type="protein sequence ID" value="KOX94120.1"/>
    <property type="molecule type" value="Genomic_DNA"/>
</dbReference>
<dbReference type="PANTHER" id="PTHR42240">
    <property type="entry name" value="DUF211 DOMAIN-CONTAINING PROTEIN"/>
    <property type="match status" value="1"/>
</dbReference>
<dbReference type="Proteomes" id="UP000037729">
    <property type="component" value="Unassembled WGS sequence"/>
</dbReference>
<evidence type="ECO:0000313" key="2">
    <source>
        <dbReference type="EMBL" id="NLV07843.1"/>
    </source>
</evidence>
<dbReference type="EMBL" id="WOWB01000003">
    <property type="protein sequence ID" value="NLV07843.1"/>
    <property type="molecule type" value="Genomic_DNA"/>
</dbReference>
<reference evidence="1 3" key="1">
    <citation type="submission" date="2015-08" db="EMBL/GenBank/DDBJ databases">
        <title>Genomes of Isolates from Cabo Rojo, PR.</title>
        <authorList>
            <person name="Sanchez-Nieves R.L."/>
            <person name="Montalvo-Rodriguez R."/>
        </authorList>
    </citation>
    <scope>NUCLEOTIDE SEQUENCE [LARGE SCALE GENOMIC DNA]</scope>
    <source>
        <strain evidence="1 3">SL3</strain>
    </source>
</reference>
<organism evidence="1 3">
    <name type="scientific">Haloarcula rubripromontorii</name>
    <dbReference type="NCBI Taxonomy" id="1705562"/>
    <lineage>
        <taxon>Archaea</taxon>
        <taxon>Methanobacteriati</taxon>
        <taxon>Methanobacteriota</taxon>
        <taxon>Stenosarchaea group</taxon>
        <taxon>Halobacteria</taxon>
        <taxon>Halobacteriales</taxon>
        <taxon>Haloarculaceae</taxon>
        <taxon>Haloarcula</taxon>
    </lineage>
</organism>
<dbReference type="PANTHER" id="PTHR42240:SF1">
    <property type="entry name" value="DUF211 DOMAIN-CONTAINING PROTEIN"/>
    <property type="match status" value="1"/>
</dbReference>
<name>A0A0N0BPL3_9EURY</name>
<dbReference type="SUPFAM" id="SSF160363">
    <property type="entry name" value="MTH889-like"/>
    <property type="match status" value="1"/>
</dbReference>
<evidence type="ECO:0000313" key="1">
    <source>
        <dbReference type="EMBL" id="KOX94120.1"/>
    </source>
</evidence>
<dbReference type="AlphaFoldDB" id="A0A0N0BPL3"/>
<dbReference type="STRING" id="1705562.AMS69_09445"/>
<dbReference type="InterPro" id="IPR003831">
    <property type="entry name" value="DUF211"/>
</dbReference>
<protein>
    <recommendedName>
        <fullName evidence="4">DUF211 domain-containing protein</fullName>
    </recommendedName>
</protein>
<dbReference type="Gene3D" id="3.30.70.1340">
    <property type="entry name" value="MTH889-like domain"/>
    <property type="match status" value="1"/>
</dbReference>
<evidence type="ECO:0008006" key="4">
    <source>
        <dbReference type="Google" id="ProtNLM"/>
    </source>
</evidence>
<accession>A0A0N0BPL3</accession>
<proteinExistence type="predicted"/>
<comment type="caution">
    <text evidence="1">The sequence shown here is derived from an EMBL/GenBank/DDBJ whole genome shotgun (WGS) entry which is preliminary data.</text>
</comment>
<sequence>MAAVRRLVIDVLKPHDPPLLTFTDQLAEIAGVDGVTSSLIELDQEVQNVKVTFEGDDLDFEAIDETIEHLGGSVHSVDQVACGDAVVTDRRTLQDG</sequence>
<keyword evidence="3" id="KW-1185">Reference proteome</keyword>